<feature type="transmembrane region" description="Helical" evidence="1">
    <location>
        <begin position="151"/>
        <end position="169"/>
    </location>
</feature>
<accession>A0AAX0Q978</accession>
<organism evidence="2 3">
    <name type="scientific">Methanocorpusculum parvum</name>
    <dbReference type="NCBI Taxonomy" id="2193"/>
    <lineage>
        <taxon>Archaea</taxon>
        <taxon>Methanobacteriati</taxon>
        <taxon>Methanobacteriota</taxon>
        <taxon>Stenosarchaea group</taxon>
        <taxon>Methanomicrobia</taxon>
        <taxon>Methanomicrobiales</taxon>
        <taxon>Methanocorpusculaceae</taxon>
        <taxon>Methanocorpusculum</taxon>
    </lineage>
</organism>
<evidence type="ECO:0000313" key="2">
    <source>
        <dbReference type="EMBL" id="PAV09658.1"/>
    </source>
</evidence>
<feature type="transmembrane region" description="Helical" evidence="1">
    <location>
        <begin position="340"/>
        <end position="358"/>
    </location>
</feature>
<feature type="transmembrane region" description="Helical" evidence="1">
    <location>
        <begin position="289"/>
        <end position="305"/>
    </location>
</feature>
<feature type="transmembrane region" description="Helical" evidence="1">
    <location>
        <begin position="36"/>
        <end position="55"/>
    </location>
</feature>
<dbReference type="NCBIfam" id="TIGR03662">
    <property type="entry name" value="Chlor_Arch_YYY"/>
    <property type="match status" value="1"/>
</dbReference>
<keyword evidence="1" id="KW-0472">Membrane</keyword>
<dbReference type="RefSeq" id="WP_095641977.1">
    <property type="nucleotide sequence ID" value="NZ_LMVO01000009.1"/>
</dbReference>
<protein>
    <recommendedName>
        <fullName evidence="4">YYY membrane protein</fullName>
    </recommendedName>
</protein>
<feature type="transmembrane region" description="Helical" evidence="1">
    <location>
        <begin position="6"/>
        <end position="29"/>
    </location>
</feature>
<feature type="transmembrane region" description="Helical" evidence="1">
    <location>
        <begin position="203"/>
        <end position="221"/>
    </location>
</feature>
<dbReference type="Pfam" id="PF10060">
    <property type="entry name" value="DUF2298"/>
    <property type="match status" value="1"/>
</dbReference>
<dbReference type="PANTHER" id="PTHR10790">
    <property type="entry name" value="TPR-DOMAIN CONTAINING PROTEIN"/>
    <property type="match status" value="1"/>
</dbReference>
<feature type="transmembrane region" description="Helical" evidence="1">
    <location>
        <begin position="378"/>
        <end position="399"/>
    </location>
</feature>
<feature type="transmembrane region" description="Helical" evidence="1">
    <location>
        <begin position="311"/>
        <end position="328"/>
    </location>
</feature>
<dbReference type="PANTHER" id="PTHR10790:SF51">
    <property type="entry name" value="TETRATRICOPEPTIDE REPEAT PROTEIN"/>
    <property type="match status" value="1"/>
</dbReference>
<feature type="transmembrane region" description="Helical" evidence="1">
    <location>
        <begin position="406"/>
        <end position="428"/>
    </location>
</feature>
<dbReference type="AlphaFoldDB" id="A0AAX0Q978"/>
<name>A0AAX0Q978_9EURY</name>
<dbReference type="Proteomes" id="UP000243820">
    <property type="component" value="Unassembled WGS sequence"/>
</dbReference>
<feature type="transmembrane region" description="Helical" evidence="1">
    <location>
        <begin position="471"/>
        <end position="495"/>
    </location>
</feature>
<gene>
    <name evidence="2" type="ORF">ASJ83_05960</name>
</gene>
<keyword evidence="3" id="KW-1185">Reference proteome</keyword>
<evidence type="ECO:0000313" key="3">
    <source>
        <dbReference type="Proteomes" id="UP000243820"/>
    </source>
</evidence>
<proteinExistence type="predicted"/>
<feature type="transmembrane region" description="Helical" evidence="1">
    <location>
        <begin position="175"/>
        <end position="198"/>
    </location>
</feature>
<reference evidence="2 3" key="1">
    <citation type="journal article" date="2017" name="BMC Genomics">
        <title>Genomic analysis of methanogenic archaea reveals a shift towards energy conservation.</title>
        <authorList>
            <person name="Gilmore S.P."/>
            <person name="Henske J.K."/>
            <person name="Sexton J.A."/>
            <person name="Solomon K.V."/>
            <person name="Seppala S."/>
            <person name="Yoo J.I."/>
            <person name="Huyett L.M."/>
            <person name="Pressman A."/>
            <person name="Cogan J.Z."/>
            <person name="Kivenson V."/>
            <person name="Peng X."/>
            <person name="Tan Y."/>
            <person name="Valentine D.L."/>
            <person name="O'Malley M.A."/>
        </authorList>
    </citation>
    <scope>NUCLEOTIDE SEQUENCE [LARGE SCALE GENOMIC DNA]</scope>
    <source>
        <strain evidence="2 3">XII</strain>
    </source>
</reference>
<comment type="caution">
    <text evidence="2">The sequence shown here is derived from an EMBL/GenBank/DDBJ whole genome shotgun (WGS) entry which is preliminary data.</text>
</comment>
<sequence length="669" mass="74330">MAAVESQIFTVILWLIIIKFSQITVYPYLKPALGSISYGLAYPVGILLLTIGSWYLGLAGLPVQLVLLMFAVLGGFAFYKKQYELADLKCMVRWDIVFLAAFALLLTVRWFSPGIIPSGERFMDAAFLGSIMLDPTVTPADPWFAGESLSIYYYLGHWMMGVLGILAMGSNTVVFNLMIPTVFALAAVSAYAIGVLLLKRHQWFPILVLIIPNAALIWHAFTGKGVIDAWWASTRVIGEGATINEYPLFSFLWGDPHAHLLACFNQLVFICLLAVMITRWQDLKGWGKYLLIILLSLSLGTMPAMNSWDVLIYAAVYLVTACLVWWRIDRHQVRKLPPFLLVPVLSLLSYAPFLYQMLTAGESSVQGFYLVTTTSPVIEFLGVYLFFFVIFGIYGYSVLKKYPWVIALPILFWLSGYASLGLAVFLIILLLGKKSWRPEIIFGVVGLSILVFLEIFYLRDFMGDTYYRMNTVFKFGFCAWFFLGISSLLILGNWFKNLFASVDTKKIWAAGCAGVICLAVIFAVGGINLGYPGGTLDGAAWLSVSHPADYEGIGFLQKTADPSSVVVEAAGTSYTYGSRVSAVTGLSTIIGWTGHEVGWRSGIGDISARIADVRAIYEDPTKTISLMEKYGATYLFVGETEQEMYTIDLPPEDLENVFSAEGVDIYRIR</sequence>
<feature type="transmembrane region" description="Helical" evidence="1">
    <location>
        <begin position="61"/>
        <end position="79"/>
    </location>
</feature>
<dbReference type="InterPro" id="IPR018746">
    <property type="entry name" value="DUF2298"/>
</dbReference>
<dbReference type="EMBL" id="LMVO01000009">
    <property type="protein sequence ID" value="PAV09658.1"/>
    <property type="molecule type" value="Genomic_DNA"/>
</dbReference>
<evidence type="ECO:0008006" key="4">
    <source>
        <dbReference type="Google" id="ProtNLM"/>
    </source>
</evidence>
<feature type="transmembrane region" description="Helical" evidence="1">
    <location>
        <begin position="440"/>
        <end position="459"/>
    </location>
</feature>
<feature type="transmembrane region" description="Helical" evidence="1">
    <location>
        <begin position="258"/>
        <end position="277"/>
    </location>
</feature>
<keyword evidence="1" id="KW-1133">Transmembrane helix</keyword>
<feature type="transmembrane region" description="Helical" evidence="1">
    <location>
        <begin position="91"/>
        <end position="111"/>
    </location>
</feature>
<feature type="transmembrane region" description="Helical" evidence="1">
    <location>
        <begin position="507"/>
        <end position="531"/>
    </location>
</feature>
<keyword evidence="1" id="KW-0812">Transmembrane</keyword>
<evidence type="ECO:0000256" key="1">
    <source>
        <dbReference type="SAM" id="Phobius"/>
    </source>
</evidence>